<dbReference type="InterPro" id="IPR009100">
    <property type="entry name" value="AcylCoA_DH/oxidase_NM_dom_sf"/>
</dbReference>
<dbReference type="EMBL" id="JAPTYD010000036">
    <property type="protein sequence ID" value="MCZ0963392.1"/>
    <property type="molecule type" value="Genomic_DNA"/>
</dbReference>
<evidence type="ECO:0000313" key="1">
    <source>
        <dbReference type="EMBL" id="MCZ0963392.1"/>
    </source>
</evidence>
<dbReference type="Proteomes" id="UP001149822">
    <property type="component" value="Unassembled WGS sequence"/>
</dbReference>
<reference evidence="1" key="1">
    <citation type="submission" date="2022-12" db="EMBL/GenBank/DDBJ databases">
        <title>Paracoccus sp. EF6 isolated from a lake water.</title>
        <authorList>
            <person name="Liu H."/>
        </authorList>
    </citation>
    <scope>NUCLEOTIDE SEQUENCE</scope>
    <source>
        <strain evidence="1">EF6</strain>
    </source>
</reference>
<dbReference type="RefSeq" id="WP_268943469.1">
    <property type="nucleotide sequence ID" value="NZ_JAPTYD010000036.1"/>
</dbReference>
<dbReference type="SUPFAM" id="SSF56645">
    <property type="entry name" value="Acyl-CoA dehydrogenase NM domain-like"/>
    <property type="match status" value="1"/>
</dbReference>
<dbReference type="InterPro" id="IPR046373">
    <property type="entry name" value="Acyl-CoA_Oxase/DH_mid-dom_sf"/>
</dbReference>
<gene>
    <name evidence="1" type="ORF">OU682_17435</name>
</gene>
<name>A0ABT4J8I1_9RHOB</name>
<organism evidence="1 2">
    <name type="scientific">Paracoccus benzoatiresistens</name>
    <dbReference type="NCBI Taxonomy" id="2997341"/>
    <lineage>
        <taxon>Bacteria</taxon>
        <taxon>Pseudomonadati</taxon>
        <taxon>Pseudomonadota</taxon>
        <taxon>Alphaproteobacteria</taxon>
        <taxon>Rhodobacterales</taxon>
        <taxon>Paracoccaceae</taxon>
        <taxon>Paracoccus</taxon>
    </lineage>
</organism>
<sequence>MPSASPEADGDGFWISGTKICSTGNIYADCLSWSAVEDNGTARQFFIPTGAEGVAIEDDWDGFGQKLTGSGKTVFERVRVKRADIHDAPDGVPRSLSFTAIPFTRSI</sequence>
<proteinExistence type="predicted"/>
<protein>
    <recommendedName>
        <fullName evidence="3">Acyl-CoA dehydrogenase</fullName>
    </recommendedName>
</protein>
<keyword evidence="2" id="KW-1185">Reference proteome</keyword>
<evidence type="ECO:0008006" key="3">
    <source>
        <dbReference type="Google" id="ProtNLM"/>
    </source>
</evidence>
<comment type="caution">
    <text evidence="1">The sequence shown here is derived from an EMBL/GenBank/DDBJ whole genome shotgun (WGS) entry which is preliminary data.</text>
</comment>
<evidence type="ECO:0000313" key="2">
    <source>
        <dbReference type="Proteomes" id="UP001149822"/>
    </source>
</evidence>
<accession>A0ABT4J8I1</accession>
<dbReference type="Gene3D" id="2.40.110.10">
    <property type="entry name" value="Butyryl-CoA Dehydrogenase, subunit A, domain 2"/>
    <property type="match status" value="1"/>
</dbReference>